<evidence type="ECO:0000256" key="1">
    <source>
        <dbReference type="ARBA" id="ARBA00005912"/>
    </source>
</evidence>
<keyword evidence="7" id="KW-1185">Reference proteome</keyword>
<keyword evidence="3" id="KW-0648">Protein biosynthesis</keyword>
<dbReference type="EMBL" id="JBGFUD010005915">
    <property type="protein sequence ID" value="MFH4980680.1"/>
    <property type="molecule type" value="Genomic_DNA"/>
</dbReference>
<evidence type="ECO:0000259" key="5">
    <source>
        <dbReference type="Pfam" id="PF01765"/>
    </source>
</evidence>
<dbReference type="PANTHER" id="PTHR20982:SF3">
    <property type="entry name" value="MITOCHONDRIAL RIBOSOME RECYCLING FACTOR PSEUDO 1"/>
    <property type="match status" value="1"/>
</dbReference>
<dbReference type="Gene3D" id="1.10.132.20">
    <property type="entry name" value="Ribosome-recycling factor"/>
    <property type="match status" value="1"/>
</dbReference>
<dbReference type="AlphaFoldDB" id="A0ABD6EMB0"/>
<sequence length="177" mass="20316">MKEMQELEKILVEELAKHFSTMVDLRVYENLPVILENGEEELMNRLGRVTLKSPQMVVINFSDNPAVIKAAKLALQKSALNVNPQQEGIALYIQVPKMSRERREQLAHSAKHVLFNDFKKALNDVYSKYDKKSSLMSKTHDEATHTRNVLLSLKHSMEMKGAERLEESRVALLKEVN</sequence>
<dbReference type="Gene3D" id="3.30.1360.40">
    <property type="match status" value="1"/>
</dbReference>
<evidence type="ECO:0000313" key="7">
    <source>
        <dbReference type="Proteomes" id="UP001608902"/>
    </source>
</evidence>
<proteinExistence type="inferred from homology"/>
<dbReference type="InterPro" id="IPR023584">
    <property type="entry name" value="Ribosome_recyc_fac_dom"/>
</dbReference>
<accession>A0ABD6EMB0</accession>
<dbReference type="GO" id="GO:0006412">
    <property type="term" value="P:translation"/>
    <property type="evidence" value="ECO:0007669"/>
    <property type="project" value="UniProtKB-KW"/>
</dbReference>
<name>A0ABD6EMB0_9BILA</name>
<evidence type="ECO:0000256" key="4">
    <source>
        <dbReference type="ARBA" id="ARBA00033107"/>
    </source>
</evidence>
<evidence type="ECO:0000313" key="6">
    <source>
        <dbReference type="EMBL" id="MFH4980680.1"/>
    </source>
</evidence>
<evidence type="ECO:0000256" key="3">
    <source>
        <dbReference type="ARBA" id="ARBA00022917"/>
    </source>
</evidence>
<reference evidence="6 7" key="1">
    <citation type="submission" date="2024-08" db="EMBL/GenBank/DDBJ databases">
        <title>Gnathostoma spinigerum genome.</title>
        <authorList>
            <person name="Gonzalez-Bertolin B."/>
            <person name="Monzon S."/>
            <person name="Zaballos A."/>
            <person name="Jimenez P."/>
            <person name="Dekumyoy P."/>
            <person name="Varona S."/>
            <person name="Cuesta I."/>
            <person name="Sumanam S."/>
            <person name="Adisakwattana P."/>
            <person name="Gasser R.B."/>
            <person name="Hernandez-Gonzalez A."/>
            <person name="Young N.D."/>
            <person name="Perteguer M.J."/>
        </authorList>
    </citation>
    <scope>NUCLEOTIDE SEQUENCE [LARGE SCALE GENOMIC DNA]</scope>
    <source>
        <strain evidence="6">AL3</strain>
        <tissue evidence="6">Liver</tissue>
    </source>
</reference>
<feature type="domain" description="Ribosome recycling factor" evidence="5">
    <location>
        <begin position="13"/>
        <end position="156"/>
    </location>
</feature>
<dbReference type="InterPro" id="IPR036191">
    <property type="entry name" value="RRF_sf"/>
</dbReference>
<dbReference type="PANTHER" id="PTHR20982">
    <property type="entry name" value="RIBOSOME RECYCLING FACTOR"/>
    <property type="match status" value="1"/>
</dbReference>
<dbReference type="Pfam" id="PF01765">
    <property type="entry name" value="RRF"/>
    <property type="match status" value="1"/>
</dbReference>
<dbReference type="InterPro" id="IPR002661">
    <property type="entry name" value="Ribosome_recyc_fac"/>
</dbReference>
<gene>
    <name evidence="6" type="ORF">AB6A40_007389</name>
</gene>
<comment type="caution">
    <text evidence="6">The sequence shown here is derived from an EMBL/GenBank/DDBJ whole genome shotgun (WGS) entry which is preliminary data.</text>
</comment>
<dbReference type="SUPFAM" id="SSF55194">
    <property type="entry name" value="Ribosome recycling factor, RRF"/>
    <property type="match status" value="1"/>
</dbReference>
<organism evidence="6 7">
    <name type="scientific">Gnathostoma spinigerum</name>
    <dbReference type="NCBI Taxonomy" id="75299"/>
    <lineage>
        <taxon>Eukaryota</taxon>
        <taxon>Metazoa</taxon>
        <taxon>Ecdysozoa</taxon>
        <taxon>Nematoda</taxon>
        <taxon>Chromadorea</taxon>
        <taxon>Rhabditida</taxon>
        <taxon>Spirurina</taxon>
        <taxon>Gnathostomatomorpha</taxon>
        <taxon>Gnathostomatoidea</taxon>
        <taxon>Gnathostomatidae</taxon>
        <taxon>Gnathostoma</taxon>
    </lineage>
</organism>
<evidence type="ECO:0000256" key="2">
    <source>
        <dbReference type="ARBA" id="ARBA00020581"/>
    </source>
</evidence>
<protein>
    <recommendedName>
        <fullName evidence="2">Ribosome-recycling factor, mitochondrial</fullName>
    </recommendedName>
    <alternativeName>
        <fullName evidence="4">Ribosome-releasing factor, mitochondrial</fullName>
    </alternativeName>
</protein>
<dbReference type="Proteomes" id="UP001608902">
    <property type="component" value="Unassembled WGS sequence"/>
</dbReference>
<comment type="similarity">
    <text evidence="1">Belongs to the RRF family.</text>
</comment>